<keyword evidence="2" id="KW-1185">Reference proteome</keyword>
<sequence>MIHLFTQDIDLGIEMGSTGSGRFSDYSGTGGDTGAGGGGASGEDRCNRAFACVLEEVEQCDYFTANQDVPPTNTALTLELRGRLMAIDPNDLSVGALPTRLNYLADCLGAGFSYDGRVIASTSGSVASVNVDFGPRQP</sequence>
<dbReference type="Proteomes" id="UP000199167">
    <property type="component" value="Unassembled WGS sequence"/>
</dbReference>
<reference evidence="1 2" key="1">
    <citation type="submission" date="2016-10" db="EMBL/GenBank/DDBJ databases">
        <authorList>
            <person name="de Groot N.N."/>
        </authorList>
    </citation>
    <scope>NUCLEOTIDE SEQUENCE [LARGE SCALE GENOMIC DNA]</scope>
    <source>
        <strain evidence="1 2">DSM 17925</strain>
    </source>
</reference>
<protein>
    <submittedName>
        <fullName evidence="1">Uncharacterized protein</fullName>
    </submittedName>
</protein>
<organism evidence="1 2">
    <name type="scientific">Cognatiyoonia koreensis</name>
    <dbReference type="NCBI Taxonomy" id="364200"/>
    <lineage>
        <taxon>Bacteria</taxon>
        <taxon>Pseudomonadati</taxon>
        <taxon>Pseudomonadota</taxon>
        <taxon>Alphaproteobacteria</taxon>
        <taxon>Rhodobacterales</taxon>
        <taxon>Paracoccaceae</taxon>
        <taxon>Cognatiyoonia</taxon>
    </lineage>
</organism>
<gene>
    <name evidence="1" type="ORF">SAMN04488515_3237</name>
</gene>
<dbReference type="AlphaFoldDB" id="A0A1I0RTV2"/>
<dbReference type="EMBL" id="FOIZ01000002">
    <property type="protein sequence ID" value="SEW44753.1"/>
    <property type="molecule type" value="Genomic_DNA"/>
</dbReference>
<accession>A0A1I0RTV2</accession>
<proteinExistence type="predicted"/>
<evidence type="ECO:0000313" key="1">
    <source>
        <dbReference type="EMBL" id="SEW44753.1"/>
    </source>
</evidence>
<dbReference type="STRING" id="364200.SAMN04488515_3237"/>
<name>A0A1I0RTV2_9RHOB</name>
<evidence type="ECO:0000313" key="2">
    <source>
        <dbReference type="Proteomes" id="UP000199167"/>
    </source>
</evidence>